<dbReference type="AlphaFoldDB" id="A0A853IKV9"/>
<gene>
    <name evidence="2" type="ORF">H0A36_20215</name>
</gene>
<dbReference type="NCBIfam" id="NF045761">
    <property type="entry name" value="NAMPUrTaseMurU"/>
    <property type="match status" value="1"/>
</dbReference>
<evidence type="ECO:0000313" key="3">
    <source>
        <dbReference type="Proteomes" id="UP000569732"/>
    </source>
</evidence>
<sequence>MKAIILAAGLGTRMRPLTLKTPKPLLPVLGKPLIEYQLERLAAAGITELVINHAYLGEQIESYLKDGSRWGVNISYSPEPEPLETAGGITHALSLLGNAPFIVINSDIWCDYPLEQLHLPENNLAHLVLVDNPDHNVEGDFSLIDGLVTLKSRAQRFTFTGISVLSPALFNKLPQAKWPLAPVLKEAIDQGLVSGEQYHGYWLDVGTPERLKQLENDLVAKTAIVEKAAVEKNSN</sequence>
<feature type="domain" description="Nucleotidyl transferase" evidence="1">
    <location>
        <begin position="2"/>
        <end position="117"/>
    </location>
</feature>
<evidence type="ECO:0000313" key="2">
    <source>
        <dbReference type="EMBL" id="NYZ68346.1"/>
    </source>
</evidence>
<evidence type="ECO:0000259" key="1">
    <source>
        <dbReference type="Pfam" id="PF00483"/>
    </source>
</evidence>
<comment type="caution">
    <text evidence="2">The sequence shown here is derived from an EMBL/GenBank/DDBJ whole genome shotgun (WGS) entry which is preliminary data.</text>
</comment>
<dbReference type="CDD" id="cd06422">
    <property type="entry name" value="NTP_transferase_like_1"/>
    <property type="match status" value="1"/>
</dbReference>
<proteinExistence type="predicted"/>
<dbReference type="RefSeq" id="WP_180570362.1">
    <property type="nucleotide sequence ID" value="NZ_JACCKB010000040.1"/>
</dbReference>
<keyword evidence="3" id="KW-1185">Reference proteome</keyword>
<reference evidence="2 3" key="1">
    <citation type="submission" date="2020-07" db="EMBL/GenBank/DDBJ databases">
        <title>Endozoicomonas sp. nov., isolated from sediment.</title>
        <authorList>
            <person name="Gu T."/>
        </authorList>
    </citation>
    <scope>NUCLEOTIDE SEQUENCE [LARGE SCALE GENOMIC DNA]</scope>
    <source>
        <strain evidence="2 3">SM1973</strain>
    </source>
</reference>
<dbReference type="Gene3D" id="3.90.550.10">
    <property type="entry name" value="Spore Coat Polysaccharide Biosynthesis Protein SpsA, Chain A"/>
    <property type="match status" value="1"/>
</dbReference>
<dbReference type="SUPFAM" id="SSF53448">
    <property type="entry name" value="Nucleotide-diphospho-sugar transferases"/>
    <property type="match status" value="1"/>
</dbReference>
<dbReference type="InterPro" id="IPR005835">
    <property type="entry name" value="NTP_transferase_dom"/>
</dbReference>
<accession>A0A853IKV9</accession>
<protein>
    <submittedName>
        <fullName evidence="2">Nucleotidyltransferase family protein</fullName>
    </submittedName>
</protein>
<dbReference type="PANTHER" id="PTHR22572">
    <property type="entry name" value="SUGAR-1-PHOSPHATE GUANYL TRANSFERASE"/>
    <property type="match status" value="1"/>
</dbReference>
<dbReference type="Pfam" id="PF00483">
    <property type="entry name" value="NTP_transferase"/>
    <property type="match status" value="1"/>
</dbReference>
<dbReference type="Proteomes" id="UP000569732">
    <property type="component" value="Unassembled WGS sequence"/>
</dbReference>
<dbReference type="InterPro" id="IPR050486">
    <property type="entry name" value="Mannose-1P_guanyltransferase"/>
</dbReference>
<dbReference type="InterPro" id="IPR029044">
    <property type="entry name" value="Nucleotide-diphossugar_trans"/>
</dbReference>
<dbReference type="EMBL" id="JACCKB010000040">
    <property type="protein sequence ID" value="NYZ68346.1"/>
    <property type="molecule type" value="Genomic_DNA"/>
</dbReference>
<name>A0A853IKV9_9GAMM</name>
<organism evidence="2 3">
    <name type="scientific">Spartinivicinus marinus</name>
    <dbReference type="NCBI Taxonomy" id="2994442"/>
    <lineage>
        <taxon>Bacteria</taxon>
        <taxon>Pseudomonadati</taxon>
        <taxon>Pseudomonadota</taxon>
        <taxon>Gammaproteobacteria</taxon>
        <taxon>Oceanospirillales</taxon>
        <taxon>Zooshikellaceae</taxon>
        <taxon>Spartinivicinus</taxon>
    </lineage>
</organism>
<dbReference type="InterPro" id="IPR054790">
    <property type="entry name" value="MurU"/>
</dbReference>